<evidence type="ECO:0000259" key="8">
    <source>
        <dbReference type="Pfam" id="PF02229"/>
    </source>
</evidence>
<dbReference type="InterPro" id="IPR009044">
    <property type="entry name" value="ssDNA-bd_transcriptional_reg"/>
</dbReference>
<dbReference type="PANTHER" id="PTHR13215">
    <property type="entry name" value="RNA POLYMERASE II TRANSCRIPTIONAL COACTIVATOR"/>
    <property type="match status" value="1"/>
</dbReference>
<organism evidence="9 10">
    <name type="scientific">Neonectria ditissima</name>
    <dbReference type="NCBI Taxonomy" id="78410"/>
    <lineage>
        <taxon>Eukaryota</taxon>
        <taxon>Fungi</taxon>
        <taxon>Dikarya</taxon>
        <taxon>Ascomycota</taxon>
        <taxon>Pezizomycotina</taxon>
        <taxon>Sordariomycetes</taxon>
        <taxon>Hypocreomycetidae</taxon>
        <taxon>Hypocreales</taxon>
        <taxon>Nectriaceae</taxon>
        <taxon>Neonectria</taxon>
    </lineage>
</organism>
<dbReference type="Pfam" id="PF02229">
    <property type="entry name" value="PC4"/>
    <property type="match status" value="1"/>
</dbReference>
<evidence type="ECO:0000256" key="1">
    <source>
        <dbReference type="ARBA" id="ARBA00004123"/>
    </source>
</evidence>
<dbReference type="Gene3D" id="2.30.31.10">
    <property type="entry name" value="Transcriptional Coactivator Pc4, Chain A"/>
    <property type="match status" value="1"/>
</dbReference>
<dbReference type="GO" id="GO:0003713">
    <property type="term" value="F:transcription coactivator activity"/>
    <property type="evidence" value="ECO:0007669"/>
    <property type="project" value="InterPro"/>
</dbReference>
<keyword evidence="3" id="KW-0805">Transcription regulation</keyword>
<keyword evidence="6" id="KW-0539">Nucleus</keyword>
<evidence type="ECO:0000256" key="7">
    <source>
        <dbReference type="SAM" id="MobiDB-lite"/>
    </source>
</evidence>
<dbReference type="EMBL" id="LKCW01000203">
    <property type="protein sequence ID" value="KPM36462.1"/>
    <property type="molecule type" value="Genomic_DNA"/>
</dbReference>
<comment type="subcellular location">
    <subcellularLocation>
        <location evidence="1">Nucleus</location>
    </subcellularLocation>
</comment>
<dbReference type="AlphaFoldDB" id="A0A0P7AGI3"/>
<evidence type="ECO:0000256" key="2">
    <source>
        <dbReference type="ARBA" id="ARBA00009001"/>
    </source>
</evidence>
<evidence type="ECO:0000313" key="9">
    <source>
        <dbReference type="EMBL" id="KPM36462.1"/>
    </source>
</evidence>
<accession>A0A0P7AGI3</accession>
<evidence type="ECO:0000256" key="4">
    <source>
        <dbReference type="ARBA" id="ARBA00023125"/>
    </source>
</evidence>
<dbReference type="InterPro" id="IPR003173">
    <property type="entry name" value="PC4_C"/>
</dbReference>
<dbReference type="GO" id="GO:0003677">
    <property type="term" value="F:DNA binding"/>
    <property type="evidence" value="ECO:0007669"/>
    <property type="project" value="UniProtKB-KW"/>
</dbReference>
<name>A0A0P7AGI3_9HYPO</name>
<proteinExistence type="inferred from homology"/>
<keyword evidence="4" id="KW-0238">DNA-binding</keyword>
<keyword evidence="5" id="KW-0804">Transcription</keyword>
<gene>
    <name evidence="9" type="ORF">AK830_g10131</name>
</gene>
<comment type="caution">
    <text evidence="9">The sequence shown here is derived from an EMBL/GenBank/DDBJ whole genome shotgun (WGS) entry which is preliminary data.</text>
</comment>
<dbReference type="InterPro" id="IPR045125">
    <property type="entry name" value="Sub1/Tcp4-like"/>
</dbReference>
<feature type="region of interest" description="Disordered" evidence="7">
    <location>
        <begin position="182"/>
        <end position="222"/>
    </location>
</feature>
<evidence type="ECO:0000256" key="3">
    <source>
        <dbReference type="ARBA" id="ARBA00023015"/>
    </source>
</evidence>
<dbReference type="OrthoDB" id="2505440at2759"/>
<evidence type="ECO:0000256" key="6">
    <source>
        <dbReference type="ARBA" id="ARBA00023242"/>
    </source>
</evidence>
<dbReference type="STRING" id="78410.A0A0P7AGI3"/>
<evidence type="ECO:0000256" key="5">
    <source>
        <dbReference type="ARBA" id="ARBA00023163"/>
    </source>
</evidence>
<feature type="domain" description="Transcriptional coactivator p15 (PC4) C-terminal" evidence="8">
    <location>
        <begin position="117"/>
        <end position="167"/>
    </location>
</feature>
<dbReference type="SUPFAM" id="SSF54447">
    <property type="entry name" value="ssDNA-binding transcriptional regulator domain"/>
    <property type="match status" value="1"/>
</dbReference>
<comment type="similarity">
    <text evidence="2">Belongs to the transcriptional coactivator PC4 family.</text>
</comment>
<evidence type="ECO:0000313" key="10">
    <source>
        <dbReference type="Proteomes" id="UP000050424"/>
    </source>
</evidence>
<sequence length="222" mass="24415">MENLSHCAPSAFQWAVDLDSPLELDPSPPCQRKAFHRTACKNPCRNPPFSLPQLQLSYATRRDTGNMPKFSKKRSASMAEDDDAGDHEIAQKPAKKAKSSSSGAGSQGKDDDGNPFWELSNKRRVGVSQFKTLSFVNIREYYEKDGKTLPGKKGISLSVEQYMALLKVVPSINAALRDLGHTIDESEETTSTALVPVPKPKKDKSKSSKANIEATSDEEDED</sequence>
<reference evidence="9 10" key="1">
    <citation type="submission" date="2015-09" db="EMBL/GenBank/DDBJ databases">
        <title>Draft genome of a European isolate of the apple canker pathogen Neonectria ditissima.</title>
        <authorList>
            <person name="Gomez-Cortecero A."/>
            <person name="Harrison R.J."/>
            <person name="Armitage A.D."/>
        </authorList>
    </citation>
    <scope>NUCLEOTIDE SEQUENCE [LARGE SCALE GENOMIC DNA]</scope>
    <source>
        <strain evidence="9 10">R09/05</strain>
    </source>
</reference>
<dbReference type="GO" id="GO:0005634">
    <property type="term" value="C:nucleus"/>
    <property type="evidence" value="ECO:0007669"/>
    <property type="project" value="UniProtKB-SubCell"/>
</dbReference>
<dbReference type="Proteomes" id="UP000050424">
    <property type="component" value="Unassembled WGS sequence"/>
</dbReference>
<dbReference type="GO" id="GO:0060261">
    <property type="term" value="P:positive regulation of transcription initiation by RNA polymerase II"/>
    <property type="evidence" value="ECO:0007669"/>
    <property type="project" value="InterPro"/>
</dbReference>
<protein>
    <recommendedName>
        <fullName evidence="8">Transcriptional coactivator p15 (PC4) C-terminal domain-containing protein</fullName>
    </recommendedName>
</protein>
<feature type="region of interest" description="Disordered" evidence="7">
    <location>
        <begin position="41"/>
        <end position="117"/>
    </location>
</feature>
<keyword evidence="10" id="KW-1185">Reference proteome</keyword>